<dbReference type="InterPro" id="IPR036413">
    <property type="entry name" value="YaeB-like_sf"/>
</dbReference>
<reference evidence="3" key="2">
    <citation type="journal article" date="2015" name="Data Brief">
        <title>Shoot transcriptome of the giant reed, Arundo donax.</title>
        <authorList>
            <person name="Barrero R.A."/>
            <person name="Guerrero F.D."/>
            <person name="Moolhuijzen P."/>
            <person name="Goolsby J.A."/>
            <person name="Tidwell J."/>
            <person name="Bellgard S.E."/>
            <person name="Bellgard M.I."/>
        </authorList>
    </citation>
    <scope>NUCLEOTIDE SEQUENCE</scope>
    <source>
        <tissue evidence="3">Shoot tissue taken approximately 20 cm above the soil surface</tissue>
    </source>
</reference>
<dbReference type="AlphaFoldDB" id="A0A0A9HSV8"/>
<evidence type="ECO:0000313" key="3">
    <source>
        <dbReference type="EMBL" id="JAE39812.1"/>
    </source>
</evidence>
<sequence>MARSQSLAAALAATAAIVLSSLLYKRKCDRLDARVRELEAYLAAAAEKAAAERRGRVRAQQSLRVALSEQERRSDEAAPAKAPAPASYPMAPIGAVQSCFSTRNDTPRQPLVVPLARATVALDLARVPVGALEGVASY</sequence>
<dbReference type="EMBL" id="GBRH01158084">
    <property type="protein sequence ID" value="JAE39812.1"/>
    <property type="molecule type" value="Transcribed_RNA"/>
</dbReference>
<accession>A0A0A9HSV8</accession>
<protein>
    <recommendedName>
        <fullName evidence="2">TsaA-like domain-containing protein</fullName>
    </recommendedName>
</protein>
<proteinExistence type="predicted"/>
<evidence type="ECO:0000259" key="2">
    <source>
        <dbReference type="PROSITE" id="PS51668"/>
    </source>
</evidence>
<dbReference type="PROSITE" id="PS51668">
    <property type="entry name" value="TSAA_2"/>
    <property type="match status" value="1"/>
</dbReference>
<reference evidence="3" key="1">
    <citation type="submission" date="2014-09" db="EMBL/GenBank/DDBJ databases">
        <authorList>
            <person name="Magalhaes I.L.F."/>
            <person name="Oliveira U."/>
            <person name="Santos F.R."/>
            <person name="Vidigal T.H.D.A."/>
            <person name="Brescovit A.D."/>
            <person name="Santos A.J."/>
        </authorList>
    </citation>
    <scope>NUCLEOTIDE SEQUENCE</scope>
    <source>
        <tissue evidence="3">Shoot tissue taken approximately 20 cm above the soil surface</tissue>
    </source>
</reference>
<dbReference type="PANTHER" id="PTHR12818">
    <property type="entry name" value="TRNA (ADENINE(37)-N6)-METHYLTRANSFERASE"/>
    <property type="match status" value="1"/>
</dbReference>
<feature type="domain" description="TsaA-like" evidence="2">
    <location>
        <begin position="90"/>
        <end position="138"/>
    </location>
</feature>
<evidence type="ECO:0000256" key="1">
    <source>
        <dbReference type="SAM" id="MobiDB-lite"/>
    </source>
</evidence>
<feature type="region of interest" description="Disordered" evidence="1">
    <location>
        <begin position="61"/>
        <end position="90"/>
    </location>
</feature>
<dbReference type="PANTHER" id="PTHR12818:SF0">
    <property type="entry name" value="TRNA (ADENINE(37)-N6)-METHYLTRANSFERASE"/>
    <property type="match status" value="1"/>
</dbReference>
<dbReference type="SUPFAM" id="SSF118196">
    <property type="entry name" value="YaeB-like"/>
    <property type="match status" value="1"/>
</dbReference>
<dbReference type="InterPro" id="IPR023370">
    <property type="entry name" value="TrmO-like_N"/>
</dbReference>
<feature type="compositionally biased region" description="Basic and acidic residues" evidence="1">
    <location>
        <begin position="69"/>
        <end position="78"/>
    </location>
</feature>
<name>A0A0A9HSV8_ARUDO</name>
<organism evidence="3">
    <name type="scientific">Arundo donax</name>
    <name type="common">Giant reed</name>
    <name type="synonym">Donax arundinaceus</name>
    <dbReference type="NCBI Taxonomy" id="35708"/>
    <lineage>
        <taxon>Eukaryota</taxon>
        <taxon>Viridiplantae</taxon>
        <taxon>Streptophyta</taxon>
        <taxon>Embryophyta</taxon>
        <taxon>Tracheophyta</taxon>
        <taxon>Spermatophyta</taxon>
        <taxon>Magnoliopsida</taxon>
        <taxon>Liliopsida</taxon>
        <taxon>Poales</taxon>
        <taxon>Poaceae</taxon>
        <taxon>PACMAD clade</taxon>
        <taxon>Arundinoideae</taxon>
        <taxon>Arundineae</taxon>
        <taxon>Arundo</taxon>
    </lineage>
</organism>
<feature type="compositionally biased region" description="Low complexity" evidence="1">
    <location>
        <begin position="79"/>
        <end position="90"/>
    </location>
</feature>
<dbReference type="InterPro" id="IPR040372">
    <property type="entry name" value="YaeB-like"/>
</dbReference>